<keyword evidence="3" id="KW-1185">Reference proteome</keyword>
<evidence type="ECO:0000313" key="3">
    <source>
        <dbReference type="Proteomes" id="UP001383192"/>
    </source>
</evidence>
<accession>A0AAW0E5Z5</accession>
<evidence type="ECO:0000256" key="1">
    <source>
        <dbReference type="SAM" id="MobiDB-lite"/>
    </source>
</evidence>
<dbReference type="EMBL" id="JAYKXP010000002">
    <property type="protein sequence ID" value="KAK7061026.1"/>
    <property type="molecule type" value="Genomic_DNA"/>
</dbReference>
<evidence type="ECO:0008006" key="4">
    <source>
        <dbReference type="Google" id="ProtNLM"/>
    </source>
</evidence>
<reference evidence="2 3" key="1">
    <citation type="submission" date="2024-01" db="EMBL/GenBank/DDBJ databases">
        <title>A draft genome for a cacao thread blight-causing isolate of Paramarasmius palmivorus.</title>
        <authorList>
            <person name="Baruah I.K."/>
            <person name="Bukari Y."/>
            <person name="Amoako-Attah I."/>
            <person name="Meinhardt L.W."/>
            <person name="Bailey B.A."/>
            <person name="Cohen S.P."/>
        </authorList>
    </citation>
    <scope>NUCLEOTIDE SEQUENCE [LARGE SCALE GENOMIC DNA]</scope>
    <source>
        <strain evidence="2 3">GH-12</strain>
    </source>
</reference>
<proteinExistence type="predicted"/>
<feature type="compositionally biased region" description="Basic and acidic residues" evidence="1">
    <location>
        <begin position="178"/>
        <end position="188"/>
    </location>
</feature>
<dbReference type="Proteomes" id="UP001383192">
    <property type="component" value="Unassembled WGS sequence"/>
</dbReference>
<comment type="caution">
    <text evidence="2">The sequence shown here is derived from an EMBL/GenBank/DDBJ whole genome shotgun (WGS) entry which is preliminary data.</text>
</comment>
<gene>
    <name evidence="2" type="ORF">VNI00_000761</name>
</gene>
<feature type="compositionally biased region" description="Acidic residues" evidence="1">
    <location>
        <begin position="165"/>
        <end position="177"/>
    </location>
</feature>
<organism evidence="2 3">
    <name type="scientific">Paramarasmius palmivorus</name>
    <dbReference type="NCBI Taxonomy" id="297713"/>
    <lineage>
        <taxon>Eukaryota</taxon>
        <taxon>Fungi</taxon>
        <taxon>Dikarya</taxon>
        <taxon>Basidiomycota</taxon>
        <taxon>Agaricomycotina</taxon>
        <taxon>Agaricomycetes</taxon>
        <taxon>Agaricomycetidae</taxon>
        <taxon>Agaricales</taxon>
        <taxon>Marasmiineae</taxon>
        <taxon>Marasmiaceae</taxon>
        <taxon>Paramarasmius</taxon>
    </lineage>
</organism>
<dbReference type="AlphaFoldDB" id="A0AAW0E5Z5"/>
<feature type="region of interest" description="Disordered" evidence="1">
    <location>
        <begin position="165"/>
        <end position="210"/>
    </location>
</feature>
<protein>
    <recommendedName>
        <fullName evidence="4">HNH nuclease domain-containing protein</fullName>
    </recommendedName>
</protein>
<name>A0AAW0E5Z5_9AGAR</name>
<evidence type="ECO:0000313" key="2">
    <source>
        <dbReference type="EMBL" id="KAK7061026.1"/>
    </source>
</evidence>
<sequence>MHVVSDEEISSIDDPRNCLLIDESLHILFGLKCGSEPNTSPICSFLRIPNNFMKREHSCVHPTDESQNSHLLERDTRVHFHAFDKKYLDSVSISAMLEVGALYDNKIVRLPPQDTPNAVPSFLWDMHYGCTALACWAERTEEFSAFSAMVKEYYESACEAYLDEDDENEDDSYDDDHMDIKGKRRATDPEDNEEAENSPRKRTRTEPARELDAFDIVGALWMMSAAVQQKRENDDRVSSWRKEVP</sequence>